<organism evidence="2">
    <name type="scientific">marine sediment metagenome</name>
    <dbReference type="NCBI Taxonomy" id="412755"/>
    <lineage>
        <taxon>unclassified sequences</taxon>
        <taxon>metagenomes</taxon>
        <taxon>ecological metagenomes</taxon>
    </lineage>
</organism>
<dbReference type="GO" id="GO:0009381">
    <property type="term" value="F:excinuclease ABC activity"/>
    <property type="evidence" value="ECO:0007669"/>
    <property type="project" value="InterPro"/>
</dbReference>
<dbReference type="GO" id="GO:0006974">
    <property type="term" value="P:DNA damage response"/>
    <property type="evidence" value="ECO:0007669"/>
    <property type="project" value="TreeGrafter"/>
</dbReference>
<dbReference type="Gene3D" id="3.30.420.340">
    <property type="entry name" value="UvrC, RNAse H endonuclease domain"/>
    <property type="match status" value="1"/>
</dbReference>
<dbReference type="PANTHER" id="PTHR30562">
    <property type="entry name" value="UVRC/OXIDOREDUCTASE"/>
    <property type="match status" value="1"/>
</dbReference>
<dbReference type="AlphaFoldDB" id="X1W2P0"/>
<comment type="caution">
    <text evidence="2">The sequence shown here is derived from an EMBL/GenBank/DDBJ whole genome shotgun (WGS) entry which is preliminary data.</text>
</comment>
<name>X1W2P0_9ZZZZ</name>
<proteinExistence type="predicted"/>
<feature type="domain" description="UvrC family homology region profile" evidence="1">
    <location>
        <begin position="1"/>
        <end position="129"/>
    </location>
</feature>
<dbReference type="Pfam" id="PF08459">
    <property type="entry name" value="UvrC_RNaseH_dom"/>
    <property type="match status" value="1"/>
</dbReference>
<dbReference type="PANTHER" id="PTHR30562:SF1">
    <property type="entry name" value="UVRABC SYSTEM PROTEIN C"/>
    <property type="match status" value="1"/>
</dbReference>
<accession>X1W2P0</accession>
<feature type="non-terminal residue" evidence="2">
    <location>
        <position position="131"/>
    </location>
</feature>
<dbReference type="EMBL" id="BARW01040010">
    <property type="protein sequence ID" value="GAJ24040.1"/>
    <property type="molecule type" value="Genomic_DNA"/>
</dbReference>
<feature type="non-terminal residue" evidence="2">
    <location>
        <position position="1"/>
    </location>
</feature>
<evidence type="ECO:0000259" key="1">
    <source>
        <dbReference type="PROSITE" id="PS50165"/>
    </source>
</evidence>
<dbReference type="InterPro" id="IPR038476">
    <property type="entry name" value="UvrC_RNase_H_dom_sf"/>
</dbReference>
<dbReference type="PROSITE" id="PS50165">
    <property type="entry name" value="UVRC"/>
    <property type="match status" value="1"/>
</dbReference>
<sequence length="131" mass="14536">PLRGEKLRLVDMAVANAENLLKGRWESQKEDLIGAVQSVLKLKMPPHYIEGLDISNLQGDEAVGSIVSFVDGLPHRSGYRNYRMNVVNGIDDYGMMAELVERRVSKGHLPDLFLVDGGKGHLAVIKNVLDR</sequence>
<dbReference type="InterPro" id="IPR050066">
    <property type="entry name" value="UvrABC_protein_C"/>
</dbReference>
<reference evidence="2" key="1">
    <citation type="journal article" date="2014" name="Front. Microbiol.">
        <title>High frequency of phylogenetically diverse reductive dehalogenase-homologous genes in deep subseafloor sedimentary metagenomes.</title>
        <authorList>
            <person name="Kawai M."/>
            <person name="Futagami T."/>
            <person name="Toyoda A."/>
            <person name="Takaki Y."/>
            <person name="Nishi S."/>
            <person name="Hori S."/>
            <person name="Arai W."/>
            <person name="Tsubouchi T."/>
            <person name="Morono Y."/>
            <person name="Uchiyama I."/>
            <person name="Ito T."/>
            <person name="Fujiyama A."/>
            <person name="Inagaki F."/>
            <person name="Takami H."/>
        </authorList>
    </citation>
    <scope>NUCLEOTIDE SEQUENCE</scope>
    <source>
        <strain evidence="2">Expedition CK06-06</strain>
    </source>
</reference>
<dbReference type="GO" id="GO:0009380">
    <property type="term" value="C:excinuclease repair complex"/>
    <property type="evidence" value="ECO:0007669"/>
    <property type="project" value="TreeGrafter"/>
</dbReference>
<protein>
    <recommendedName>
        <fullName evidence="1">UvrC family homology region profile domain-containing protein</fullName>
    </recommendedName>
</protein>
<gene>
    <name evidence="2" type="ORF">S12H4_60682</name>
</gene>
<evidence type="ECO:0000313" key="2">
    <source>
        <dbReference type="EMBL" id="GAJ24040.1"/>
    </source>
</evidence>
<dbReference type="InterPro" id="IPR001162">
    <property type="entry name" value="UvrC_RNase_H_dom"/>
</dbReference>